<evidence type="ECO:0000313" key="5">
    <source>
        <dbReference type="Proteomes" id="UP000037751"/>
    </source>
</evidence>
<protein>
    <recommendedName>
        <fullName evidence="3">BRCA1-associated 2/ETP1 RRM domain-containing protein</fullName>
    </recommendedName>
</protein>
<dbReference type="GO" id="GO:0061630">
    <property type="term" value="F:ubiquitin protein ligase activity"/>
    <property type="evidence" value="ECO:0007669"/>
    <property type="project" value="TreeGrafter"/>
</dbReference>
<dbReference type="AlphaFoldDB" id="A0A0M8MQN5"/>
<accession>A0A0M8MQN5</accession>
<dbReference type="EMBL" id="LGAV01000003">
    <property type="protein sequence ID" value="KOS14897.1"/>
    <property type="molecule type" value="Genomic_DNA"/>
</dbReference>
<dbReference type="PANTHER" id="PTHR24007:SF7">
    <property type="entry name" value="BRCA1-ASSOCIATED PROTEIN"/>
    <property type="match status" value="1"/>
</dbReference>
<dbReference type="VEuPathDB" id="FungiDB:Malapachy_0943"/>
<reference evidence="4 5" key="1">
    <citation type="submission" date="2015-07" db="EMBL/GenBank/DDBJ databases">
        <title>Draft Genome Sequence of Malassezia furfur CBS1878 and Malassezia pachydermatis CBS1879.</title>
        <authorList>
            <person name="Triana S."/>
            <person name="Ohm R."/>
            <person name="Gonzalez A."/>
            <person name="DeCock H."/>
            <person name="Restrepo S."/>
            <person name="Celis A."/>
        </authorList>
    </citation>
    <scope>NUCLEOTIDE SEQUENCE [LARGE SCALE GENOMIC DNA]</scope>
    <source>
        <strain evidence="4 5">CBS 1879</strain>
    </source>
</reference>
<organism evidence="4 5">
    <name type="scientific">Malassezia pachydermatis</name>
    <dbReference type="NCBI Taxonomy" id="77020"/>
    <lineage>
        <taxon>Eukaryota</taxon>
        <taxon>Fungi</taxon>
        <taxon>Dikarya</taxon>
        <taxon>Basidiomycota</taxon>
        <taxon>Ustilaginomycotina</taxon>
        <taxon>Malasseziomycetes</taxon>
        <taxon>Malasseziales</taxon>
        <taxon>Malasseziaceae</taxon>
        <taxon>Malassezia</taxon>
    </lineage>
</organism>
<dbReference type="GeneID" id="28727330"/>
<evidence type="ECO:0000256" key="1">
    <source>
        <dbReference type="SAM" id="Coils"/>
    </source>
</evidence>
<comment type="caution">
    <text evidence="4">The sequence shown here is derived from an EMBL/GenBank/DDBJ whole genome shotgun (WGS) entry which is preliminary data.</text>
</comment>
<dbReference type="RefSeq" id="XP_017992529.1">
    <property type="nucleotide sequence ID" value="XM_018135455.1"/>
</dbReference>
<proteinExistence type="predicted"/>
<keyword evidence="5" id="KW-1185">Reference proteome</keyword>
<gene>
    <name evidence="4" type="ORF">Malapachy_0943</name>
</gene>
<dbReference type="Proteomes" id="UP000037751">
    <property type="component" value="Unassembled WGS sequence"/>
</dbReference>
<dbReference type="PANTHER" id="PTHR24007">
    <property type="entry name" value="BRCA1-ASSOCIATED PROTEIN"/>
    <property type="match status" value="1"/>
</dbReference>
<evidence type="ECO:0000256" key="2">
    <source>
        <dbReference type="SAM" id="MobiDB-lite"/>
    </source>
</evidence>
<feature type="domain" description="BRCA1-associated 2/ETP1 RRM" evidence="3">
    <location>
        <begin position="72"/>
        <end position="160"/>
    </location>
</feature>
<dbReference type="GO" id="GO:0007265">
    <property type="term" value="P:Ras protein signal transduction"/>
    <property type="evidence" value="ECO:0007669"/>
    <property type="project" value="TreeGrafter"/>
</dbReference>
<feature type="region of interest" description="Disordered" evidence="2">
    <location>
        <begin position="462"/>
        <end position="490"/>
    </location>
</feature>
<keyword evidence="1" id="KW-0175">Coiled coil</keyword>
<name>A0A0M8MQN5_9BASI</name>
<dbReference type="OrthoDB" id="3363631at2759"/>
<dbReference type="InterPro" id="IPR011422">
    <property type="entry name" value="BRAP2/ETP1_RRM"/>
</dbReference>
<dbReference type="Pfam" id="PF07576">
    <property type="entry name" value="BRAP2"/>
    <property type="match status" value="1"/>
</dbReference>
<dbReference type="GO" id="GO:0005737">
    <property type="term" value="C:cytoplasm"/>
    <property type="evidence" value="ECO:0007669"/>
    <property type="project" value="TreeGrafter"/>
</dbReference>
<evidence type="ECO:0000313" key="4">
    <source>
        <dbReference type="EMBL" id="KOS14897.1"/>
    </source>
</evidence>
<dbReference type="GO" id="GO:0016567">
    <property type="term" value="P:protein ubiquitination"/>
    <property type="evidence" value="ECO:0007669"/>
    <property type="project" value="TreeGrafter"/>
</dbReference>
<evidence type="ECO:0000259" key="3">
    <source>
        <dbReference type="Pfam" id="PF07576"/>
    </source>
</evidence>
<feature type="coiled-coil region" evidence="1">
    <location>
        <begin position="327"/>
        <end position="447"/>
    </location>
</feature>
<dbReference type="STRING" id="77020.A0A0M8MQN5"/>
<sequence length="490" mass="54805">MKQQQDRENITFVTADNMQFEVQQQESHVSFGIVHLFRTLEDATSFQLHSKHEPEVNEEGALGDEAVDEALGTVLAMLNVPTSVTVASLLTFCGAALGALQYVRLVHQVDIDQMLVLLKFHDTLDAEEFFKMFQGQPYDALEPTDRCKLVYVTGVTVNTTTSLPHVLPLVSGTEPWPIIRDSDVAKDASMQALRPYRPGSALRENVYELPTCPVCLDRLDSQISVDTQRVWDYAGDGYVHRIIQASSGGKLVELPSASNMAATTPEHLWNARYPGGVHVSNGGRIGTNGSTPAAMDESLSRSSNELHQQYLQSKLEALSTEYSNMIVSQLDSQRAYYEQKLAQQKRNQVDKAIYTEVCEERDKYQQQCTDTQDQLSNITEELKKSEAFSSKQGLQLRRALDAAREARKALEEEKSVSDGLCKHVKELQDVRDQLQKQMAELQEELRDIMFFVSARDKIEQGSDALGIAGGDISVPEPPPERKSKGKKHRK</sequence>